<dbReference type="GO" id="GO:0006367">
    <property type="term" value="P:transcription initiation at RNA polymerase II promoter"/>
    <property type="evidence" value="ECO:0007669"/>
    <property type="project" value="InterPro"/>
</dbReference>
<dbReference type="Gene3D" id="1.10.287.100">
    <property type="match status" value="1"/>
</dbReference>
<dbReference type="Proteomes" id="UP000274429">
    <property type="component" value="Unassembled WGS sequence"/>
</dbReference>
<dbReference type="STRING" id="6205.A0A0R3WRZ7"/>
<keyword evidence="3" id="KW-1185">Reference proteome</keyword>
<evidence type="ECO:0000313" key="2">
    <source>
        <dbReference type="EMBL" id="VDM22800.1"/>
    </source>
</evidence>
<feature type="region of interest" description="Disordered" evidence="1">
    <location>
        <begin position="438"/>
        <end position="514"/>
    </location>
</feature>
<feature type="compositionally biased region" description="Acidic residues" evidence="1">
    <location>
        <begin position="478"/>
        <end position="505"/>
    </location>
</feature>
<proteinExistence type="predicted"/>
<dbReference type="InterPro" id="IPR004855">
    <property type="entry name" value="TFIIA_asu/bsu"/>
</dbReference>
<dbReference type="AlphaFoldDB" id="A0A0R3WRZ7"/>
<protein>
    <submittedName>
        <fullName evidence="4">Transcription initiation factor IIA subunit 1</fullName>
    </submittedName>
</protein>
<dbReference type="EMBL" id="UYWX01002578">
    <property type="protein sequence ID" value="VDM22800.1"/>
    <property type="molecule type" value="Genomic_DNA"/>
</dbReference>
<feature type="region of interest" description="Disordered" evidence="1">
    <location>
        <begin position="249"/>
        <end position="377"/>
    </location>
</feature>
<sequence length="550" mass="55012">MKETFTQEGLDLDLLEQLRKLWSSKLAETHVADPEPVAQPAVHYAQRLQATQFQQTCVGQQGMPIPISRLPIQPNSLTGVGGGSGGGGGIRTLAPIARPNAPLTMSAATPATGLVLRSAVGASVQAPGTTTSRPPIVLAAALNPQAAGVQPRLANPLAGIAIRAPLQASGPGQPGTATTATIIGQPAMASVNGVPAIPGQNVQILQVGQQTFMVPVQFRQPLGSAPTTTQQLQDAAGTTTATTILATAAAAAAPPQQAQQQSFNRTQVDGVDDSDFDDDDEDVEVVEPYSVDTPSLRAPMSVATPHSVFSRTPSSAIQTAGGGGGGSGSSGVGGGGGSSGVGGGGGSSGGGGGAATTATPGGGDGEEDSDDDDADMVVATPGVAGSMLTPNPASVATVASTTPATPHTLSTGIKAPAASTTVAANSKSSTKRAYDTAGTGIVAGGGSGDGDGGVQPRNRVAKRPRSSVRGGKEFREYDDLEDELADDEEEDEEEDVEEDDDEEEFGSVATMTPAGQRLEMLAAAAAASAEEAALVGRSASRRKQRMPTAV</sequence>
<feature type="compositionally biased region" description="Acidic residues" evidence="1">
    <location>
        <begin position="270"/>
        <end position="285"/>
    </location>
</feature>
<feature type="compositionally biased region" description="Gly residues" evidence="1">
    <location>
        <begin position="441"/>
        <end position="453"/>
    </location>
</feature>
<gene>
    <name evidence="2" type="ORF">TTAC_LOCUS3522</name>
</gene>
<accession>A0A0R3WRZ7</accession>
<evidence type="ECO:0000313" key="3">
    <source>
        <dbReference type="Proteomes" id="UP000274429"/>
    </source>
</evidence>
<feature type="compositionally biased region" description="Low complexity" evidence="1">
    <location>
        <begin position="249"/>
        <end position="261"/>
    </location>
</feature>
<reference evidence="2 3" key="2">
    <citation type="submission" date="2018-11" db="EMBL/GenBank/DDBJ databases">
        <authorList>
            <consortium name="Pathogen Informatics"/>
        </authorList>
    </citation>
    <scope>NUCLEOTIDE SEQUENCE [LARGE SCALE GENOMIC DNA]</scope>
</reference>
<dbReference type="GO" id="GO:0005672">
    <property type="term" value="C:transcription factor TFIIA complex"/>
    <property type="evidence" value="ECO:0007669"/>
    <property type="project" value="InterPro"/>
</dbReference>
<evidence type="ECO:0000313" key="4">
    <source>
        <dbReference type="WBParaSite" id="TTAC_0000353701-mRNA-1"/>
    </source>
</evidence>
<organism evidence="4">
    <name type="scientific">Hydatigena taeniaeformis</name>
    <name type="common">Feline tapeworm</name>
    <name type="synonym">Taenia taeniaeformis</name>
    <dbReference type="NCBI Taxonomy" id="6205"/>
    <lineage>
        <taxon>Eukaryota</taxon>
        <taxon>Metazoa</taxon>
        <taxon>Spiralia</taxon>
        <taxon>Lophotrochozoa</taxon>
        <taxon>Platyhelminthes</taxon>
        <taxon>Cestoda</taxon>
        <taxon>Eucestoda</taxon>
        <taxon>Cyclophyllidea</taxon>
        <taxon>Taeniidae</taxon>
        <taxon>Hydatigera</taxon>
    </lineage>
</organism>
<evidence type="ECO:0000256" key="1">
    <source>
        <dbReference type="SAM" id="MobiDB-lite"/>
    </source>
</evidence>
<dbReference type="Pfam" id="PF03153">
    <property type="entry name" value="TFIIA"/>
    <property type="match status" value="1"/>
</dbReference>
<feature type="compositionally biased region" description="Gly residues" evidence="1">
    <location>
        <begin position="320"/>
        <end position="354"/>
    </location>
</feature>
<dbReference type="WBParaSite" id="TTAC_0000353701-mRNA-1">
    <property type="protein sequence ID" value="TTAC_0000353701-mRNA-1"/>
    <property type="gene ID" value="TTAC_0000353701"/>
</dbReference>
<feature type="compositionally biased region" description="Polar residues" evidence="1">
    <location>
        <begin position="307"/>
        <end position="318"/>
    </location>
</feature>
<reference evidence="4" key="1">
    <citation type="submission" date="2017-02" db="UniProtKB">
        <authorList>
            <consortium name="WormBaseParasite"/>
        </authorList>
    </citation>
    <scope>IDENTIFICATION</scope>
</reference>
<feature type="compositionally biased region" description="Acidic residues" evidence="1">
    <location>
        <begin position="364"/>
        <end position="375"/>
    </location>
</feature>
<name>A0A0R3WRZ7_HYDTA</name>
<dbReference type="OrthoDB" id="6275927at2759"/>